<dbReference type="SMART" id="SM01321">
    <property type="entry name" value="Y1_Tnp"/>
    <property type="match status" value="1"/>
</dbReference>
<dbReference type="Proteomes" id="UP001171916">
    <property type="component" value="Unassembled WGS sequence"/>
</dbReference>
<proteinExistence type="predicted"/>
<dbReference type="PANTHER" id="PTHR36966">
    <property type="entry name" value="REP-ASSOCIATED TYROSINE TRANSPOSASE"/>
    <property type="match status" value="1"/>
</dbReference>
<dbReference type="PANTHER" id="PTHR36966:SF1">
    <property type="entry name" value="REP-ASSOCIATED TYROSINE TRANSPOSASE"/>
    <property type="match status" value="1"/>
</dbReference>
<dbReference type="EMBL" id="JAUEPH010000004">
    <property type="protein sequence ID" value="MDN3204683.1"/>
    <property type="molecule type" value="Genomic_DNA"/>
</dbReference>
<evidence type="ECO:0000313" key="2">
    <source>
        <dbReference type="EMBL" id="MDN3204683.1"/>
    </source>
</evidence>
<reference evidence="2" key="1">
    <citation type="submission" date="2023-06" db="EMBL/GenBank/DDBJ databases">
        <title>Robiginitalea aurantiacus sp. nov. and Algoriphagus sediminis sp. nov., isolated from coastal sediment.</title>
        <authorList>
            <person name="Zhou Z.Y."/>
            <person name="An J."/>
            <person name="Jia Y.W."/>
            <person name="Du Z.J."/>
        </authorList>
    </citation>
    <scope>NUCLEOTIDE SEQUENCE</scope>
    <source>
        <strain evidence="2">C2-7</strain>
    </source>
</reference>
<protein>
    <submittedName>
        <fullName evidence="2">Transposase</fullName>
    </submittedName>
</protein>
<dbReference type="InterPro" id="IPR052715">
    <property type="entry name" value="RAYT_transposase"/>
</dbReference>
<dbReference type="RefSeq" id="WP_290000370.1">
    <property type="nucleotide sequence ID" value="NZ_JAUEPH010000004.1"/>
</dbReference>
<accession>A0ABT7YDT4</accession>
<keyword evidence="3" id="KW-1185">Reference proteome</keyword>
<evidence type="ECO:0000313" key="3">
    <source>
        <dbReference type="Proteomes" id="UP001171916"/>
    </source>
</evidence>
<dbReference type="InterPro" id="IPR002686">
    <property type="entry name" value="Transposase_17"/>
</dbReference>
<comment type="caution">
    <text evidence="2">The sequence shown here is derived from an EMBL/GenBank/DDBJ whole genome shotgun (WGS) entry which is preliminary data.</text>
</comment>
<gene>
    <name evidence="2" type="ORF">QVH07_11015</name>
</gene>
<name>A0ABT7YDT4_9BACT</name>
<dbReference type="InterPro" id="IPR036515">
    <property type="entry name" value="Transposase_17_sf"/>
</dbReference>
<evidence type="ECO:0000259" key="1">
    <source>
        <dbReference type="SMART" id="SM01321"/>
    </source>
</evidence>
<sequence length="185" mass="21997">MTPLTENIRNSQMDLEEVYFWTDTIKDWIKVLSKDAYKGVLISSLQELVMRGKIKIYAFVIMPNHIHLIWEMMEMNGKEMPHASFNKFTSHLLAKKIKFENLSLHSRFLVDESDRKVRIWQRDPLAVLMDTKAKVEQKIKYIHLNPLQVHWNLAVSPEAYKWSSARFYEGGQDEFGILTDYRERF</sequence>
<organism evidence="2 3">
    <name type="scientific">Algoriphagus sediminis</name>
    <dbReference type="NCBI Taxonomy" id="3057113"/>
    <lineage>
        <taxon>Bacteria</taxon>
        <taxon>Pseudomonadati</taxon>
        <taxon>Bacteroidota</taxon>
        <taxon>Cytophagia</taxon>
        <taxon>Cytophagales</taxon>
        <taxon>Cyclobacteriaceae</taxon>
        <taxon>Algoriphagus</taxon>
    </lineage>
</organism>
<dbReference type="Gene3D" id="3.30.70.1290">
    <property type="entry name" value="Transposase IS200-like"/>
    <property type="match status" value="1"/>
</dbReference>
<dbReference type="SUPFAM" id="SSF143422">
    <property type="entry name" value="Transposase IS200-like"/>
    <property type="match status" value="1"/>
</dbReference>
<feature type="domain" description="Transposase IS200-like" evidence="1">
    <location>
        <begin position="15"/>
        <end position="145"/>
    </location>
</feature>